<dbReference type="Proteomes" id="UP001498476">
    <property type="component" value="Unassembled WGS sequence"/>
</dbReference>
<dbReference type="PANTHER" id="PTHR11271">
    <property type="entry name" value="GUANINE DEAMINASE"/>
    <property type="match status" value="1"/>
</dbReference>
<gene>
    <name evidence="6" type="ORF">QQX98_007950</name>
</gene>
<evidence type="ECO:0000256" key="3">
    <source>
        <dbReference type="ARBA" id="ARBA00022801"/>
    </source>
</evidence>
<accession>A0ABR1GWG1</accession>
<keyword evidence="3" id="KW-0378">Hydrolase</keyword>
<dbReference type="InterPro" id="IPR006680">
    <property type="entry name" value="Amidohydro-rel"/>
</dbReference>
<evidence type="ECO:0000259" key="5">
    <source>
        <dbReference type="Pfam" id="PF01979"/>
    </source>
</evidence>
<keyword evidence="4" id="KW-0862">Zinc</keyword>
<feature type="domain" description="Amidohydrolase-related" evidence="5">
    <location>
        <begin position="45"/>
        <end position="396"/>
    </location>
</feature>
<dbReference type="InterPro" id="IPR051607">
    <property type="entry name" value="Metallo-dep_hydrolases"/>
</dbReference>
<comment type="cofactor">
    <cofactor evidence="1">
        <name>Zn(2+)</name>
        <dbReference type="ChEBI" id="CHEBI:29105"/>
    </cofactor>
</comment>
<comment type="caution">
    <text evidence="6">The sequence shown here is derived from an EMBL/GenBank/DDBJ whole genome shotgun (WGS) entry which is preliminary data.</text>
</comment>
<protein>
    <recommendedName>
        <fullName evidence="5">Amidohydrolase-related domain-containing protein</fullName>
    </recommendedName>
</protein>
<dbReference type="Gene3D" id="2.30.40.10">
    <property type="entry name" value="Urease, subunit C, domain 1"/>
    <property type="match status" value="1"/>
</dbReference>
<evidence type="ECO:0000256" key="2">
    <source>
        <dbReference type="ARBA" id="ARBA00022723"/>
    </source>
</evidence>
<dbReference type="SUPFAM" id="SSF51338">
    <property type="entry name" value="Composite domain of metallo-dependent hydrolases"/>
    <property type="match status" value="2"/>
</dbReference>
<keyword evidence="7" id="KW-1185">Reference proteome</keyword>
<dbReference type="Pfam" id="PF01979">
    <property type="entry name" value="Amidohydro_1"/>
    <property type="match status" value="1"/>
</dbReference>
<dbReference type="InterPro" id="IPR011059">
    <property type="entry name" value="Metal-dep_hydrolase_composite"/>
</dbReference>
<dbReference type="SUPFAM" id="SSF51556">
    <property type="entry name" value="Metallo-dependent hydrolases"/>
    <property type="match status" value="1"/>
</dbReference>
<dbReference type="PANTHER" id="PTHR11271:SF37">
    <property type="entry name" value="FAMILY PROTEIN, PUTATIVE (AFU_ORTHOLOGUE AFUA_4G00460)-RELATED"/>
    <property type="match status" value="1"/>
</dbReference>
<sequence>MRNGTLVITDSSITAVYAAGEEPDNIDILSENQTSPEVIDVTDKIITPGFIDTHRHGWQTVYRTLGSNVSLWEYLGRYSLYSSEGRFTPDVVYISQLAGLYEALNAGVTTILDHTHHTWSNETSKAGLRASIDSGARVVWAYAFQDLQNYTIDEQISNFKDIANEAIFNGTPTTLGIAYDAFYSDKADLIVPLTREYNISALTTHFMAGPWDSGNDPELLDRLDLLNTSVSVVISHGSYVSVKQYELLRRTNQYISITPESEMHYGHLHPTSHLALEQASLGVDAHFTFSTDILTQARMWLQRVRAIFYATPSDAWQISINNPMSVKQAFYLATRSGGLALRRPDLGIIAPGAEADLVVWDGTSPALLGWVDPVAAIILHGSVADIEHVLVDGRFVKRNHTLTTPNYQAVKKRFLKSARIQDVMINTPLPISKQGEKSTFGAPLEYAPVADVERGNGTGYGPNWLGL</sequence>
<keyword evidence="2" id="KW-0479">Metal-binding</keyword>
<evidence type="ECO:0000256" key="4">
    <source>
        <dbReference type="ARBA" id="ARBA00022833"/>
    </source>
</evidence>
<evidence type="ECO:0000313" key="6">
    <source>
        <dbReference type="EMBL" id="KAK7413171.1"/>
    </source>
</evidence>
<dbReference type="Gene3D" id="3.20.20.140">
    <property type="entry name" value="Metal-dependent hydrolases"/>
    <property type="match status" value="1"/>
</dbReference>
<evidence type="ECO:0000256" key="1">
    <source>
        <dbReference type="ARBA" id="ARBA00001947"/>
    </source>
</evidence>
<proteinExistence type="predicted"/>
<organism evidence="6 7">
    <name type="scientific">Neonectria punicea</name>
    <dbReference type="NCBI Taxonomy" id="979145"/>
    <lineage>
        <taxon>Eukaryota</taxon>
        <taxon>Fungi</taxon>
        <taxon>Dikarya</taxon>
        <taxon>Ascomycota</taxon>
        <taxon>Pezizomycotina</taxon>
        <taxon>Sordariomycetes</taxon>
        <taxon>Hypocreomycetidae</taxon>
        <taxon>Hypocreales</taxon>
        <taxon>Nectriaceae</taxon>
        <taxon>Neonectria</taxon>
    </lineage>
</organism>
<reference evidence="6 7" key="1">
    <citation type="journal article" date="2025" name="Microbiol. Resour. Announc.">
        <title>Draft genome sequences for Neonectria magnoliae and Neonectria punicea, canker pathogens of Liriodendron tulipifera and Acer saccharum in West Virginia.</title>
        <authorList>
            <person name="Petronek H.M."/>
            <person name="Kasson M.T."/>
            <person name="Metheny A.M."/>
            <person name="Stauder C.M."/>
            <person name="Lovett B."/>
            <person name="Lynch S.C."/>
            <person name="Garnas J.R."/>
            <person name="Kasson L.R."/>
            <person name="Stajich J.E."/>
        </authorList>
    </citation>
    <scope>NUCLEOTIDE SEQUENCE [LARGE SCALE GENOMIC DNA]</scope>
    <source>
        <strain evidence="6 7">NRRL 64653</strain>
    </source>
</reference>
<dbReference type="InterPro" id="IPR032466">
    <property type="entry name" value="Metal_Hydrolase"/>
</dbReference>
<name>A0ABR1GWG1_9HYPO</name>
<evidence type="ECO:0000313" key="7">
    <source>
        <dbReference type="Proteomes" id="UP001498476"/>
    </source>
</evidence>
<dbReference type="EMBL" id="JAZAVJ010000137">
    <property type="protein sequence ID" value="KAK7413171.1"/>
    <property type="molecule type" value="Genomic_DNA"/>
</dbReference>